<evidence type="ECO:0000259" key="6">
    <source>
        <dbReference type="PROSITE" id="PS51462"/>
    </source>
</evidence>
<keyword evidence="7" id="KW-0413">Isomerase</keyword>
<dbReference type="Proteomes" id="UP000036367">
    <property type="component" value="Unassembled WGS sequence"/>
</dbReference>
<dbReference type="CDD" id="cd04681">
    <property type="entry name" value="NUDIX_Hydrolase"/>
    <property type="match status" value="1"/>
</dbReference>
<proteinExistence type="predicted"/>
<dbReference type="InterPro" id="IPR000086">
    <property type="entry name" value="NUDIX_hydrolase_dom"/>
</dbReference>
<evidence type="ECO:0000313" key="7">
    <source>
        <dbReference type="EMBL" id="KLU06190.1"/>
    </source>
</evidence>
<evidence type="ECO:0000256" key="5">
    <source>
        <dbReference type="SAM" id="MobiDB-lite"/>
    </source>
</evidence>
<dbReference type="GO" id="GO:0019677">
    <property type="term" value="P:NAD+ catabolic process"/>
    <property type="evidence" value="ECO:0007669"/>
    <property type="project" value="TreeGrafter"/>
</dbReference>
<dbReference type="EC" id="5.99.1.2" evidence="7"/>
<dbReference type="GO" id="GO:0006742">
    <property type="term" value="P:NADP+ catabolic process"/>
    <property type="evidence" value="ECO:0007669"/>
    <property type="project" value="TreeGrafter"/>
</dbReference>
<dbReference type="AlphaFoldDB" id="A0A0J1BI09"/>
<accession>A0A0J1BI09</accession>
<feature type="domain" description="Nudix hydrolase" evidence="6">
    <location>
        <begin position="120"/>
        <end position="254"/>
    </location>
</feature>
<evidence type="ECO:0000256" key="4">
    <source>
        <dbReference type="ARBA" id="ARBA00022842"/>
    </source>
</evidence>
<keyword evidence="3" id="KW-0378">Hydrolase</keyword>
<dbReference type="PANTHER" id="PTHR42904">
    <property type="entry name" value="NUDIX HYDROLASE, NUDC SUBFAMILY"/>
    <property type="match status" value="1"/>
</dbReference>
<dbReference type="PROSITE" id="PS51462">
    <property type="entry name" value="NUDIX"/>
    <property type="match status" value="1"/>
</dbReference>
<feature type="compositionally biased region" description="Basic residues" evidence="5">
    <location>
        <begin position="49"/>
        <end position="80"/>
    </location>
</feature>
<dbReference type="Gene3D" id="3.90.79.10">
    <property type="entry name" value="Nucleoside Triphosphate Pyrophosphohydrolase"/>
    <property type="match status" value="1"/>
</dbReference>
<dbReference type="GO" id="GO:0005829">
    <property type="term" value="C:cytosol"/>
    <property type="evidence" value="ECO:0007669"/>
    <property type="project" value="TreeGrafter"/>
</dbReference>
<dbReference type="PATRIC" id="fig|595434.4.peg.1956"/>
<dbReference type="SUPFAM" id="SSF55811">
    <property type="entry name" value="Nudix"/>
    <property type="match status" value="1"/>
</dbReference>
<gene>
    <name evidence="7" type="ORF">RISK_002041</name>
</gene>
<dbReference type="PANTHER" id="PTHR42904:SF12">
    <property type="entry name" value="ADP-RIBOSE PYROPHOSPHATASE-RELATED"/>
    <property type="match status" value="1"/>
</dbReference>
<sequence length="260" mass="28621">MKKKPSAATVKKTAKKSASRKSAKKSSRESTRKSHPAAHQASGNDAKKSASKTVKKSVKKKAAKKSAVKSVRKASPKPSRRSQEPIEQAFRYCPSCQTPSEHLGAIPFRCGECGFAFFFGPVAAVGGLIVNEAQELLLVRRARDPGKGQWGLPGGFVDRGESIEEALRREVIEETQLKVTELTLLTTGPNTYTYAGVTADVIDLFFVCKVPTNAKIQLEPTELSEFKWCVPTKRELNNMAFPSNRIAVEQWLQERKQASK</sequence>
<keyword evidence="8" id="KW-1185">Reference proteome</keyword>
<evidence type="ECO:0000313" key="8">
    <source>
        <dbReference type="Proteomes" id="UP000036367"/>
    </source>
</evidence>
<comment type="caution">
    <text evidence="7">The sequence shown here is derived from an EMBL/GenBank/DDBJ whole genome shotgun (WGS) entry which is preliminary data.</text>
</comment>
<keyword evidence="2" id="KW-0479">Metal-binding</keyword>
<dbReference type="InterPro" id="IPR050241">
    <property type="entry name" value="NAD-cap_RNA_hydrolase_NudC"/>
</dbReference>
<dbReference type="InterPro" id="IPR015797">
    <property type="entry name" value="NUDIX_hydrolase-like_dom_sf"/>
</dbReference>
<dbReference type="GO" id="GO:0016853">
    <property type="term" value="F:isomerase activity"/>
    <property type="evidence" value="ECO:0007669"/>
    <property type="project" value="UniProtKB-KW"/>
</dbReference>
<dbReference type="GO" id="GO:0046872">
    <property type="term" value="F:metal ion binding"/>
    <property type="evidence" value="ECO:0007669"/>
    <property type="project" value="UniProtKB-KW"/>
</dbReference>
<evidence type="ECO:0000256" key="3">
    <source>
        <dbReference type="ARBA" id="ARBA00022801"/>
    </source>
</evidence>
<comment type="cofactor">
    <cofactor evidence="1">
        <name>Mg(2+)</name>
        <dbReference type="ChEBI" id="CHEBI:18420"/>
    </cofactor>
</comment>
<dbReference type="PRINTS" id="PR00502">
    <property type="entry name" value="NUDIXFAMILY"/>
</dbReference>
<dbReference type="GO" id="GO:0035529">
    <property type="term" value="F:NADH pyrophosphatase activity"/>
    <property type="evidence" value="ECO:0007669"/>
    <property type="project" value="TreeGrafter"/>
</dbReference>
<protein>
    <submittedName>
        <fullName evidence="7">DNA topoisomerase I</fullName>
        <ecNumber evidence="7">5.99.1.2</ecNumber>
    </submittedName>
</protein>
<dbReference type="RefSeq" id="WP_047813783.1">
    <property type="nucleotide sequence ID" value="NZ_LECT01000016.1"/>
</dbReference>
<dbReference type="STRING" id="595434.RISK_002041"/>
<organism evidence="7 8">
    <name type="scientific">Rhodopirellula islandica</name>
    <dbReference type="NCBI Taxonomy" id="595434"/>
    <lineage>
        <taxon>Bacteria</taxon>
        <taxon>Pseudomonadati</taxon>
        <taxon>Planctomycetota</taxon>
        <taxon>Planctomycetia</taxon>
        <taxon>Pirellulales</taxon>
        <taxon>Pirellulaceae</taxon>
        <taxon>Rhodopirellula</taxon>
    </lineage>
</organism>
<keyword evidence="4" id="KW-0460">Magnesium</keyword>
<evidence type="ECO:0000256" key="2">
    <source>
        <dbReference type="ARBA" id="ARBA00022723"/>
    </source>
</evidence>
<feature type="compositionally biased region" description="Basic residues" evidence="5">
    <location>
        <begin position="12"/>
        <end position="25"/>
    </location>
</feature>
<dbReference type="OrthoDB" id="9786141at2"/>
<feature type="compositionally biased region" description="Low complexity" evidence="5">
    <location>
        <begin position="1"/>
        <end position="11"/>
    </location>
</feature>
<dbReference type="InterPro" id="IPR020476">
    <property type="entry name" value="Nudix_hydrolase"/>
</dbReference>
<dbReference type="Pfam" id="PF00293">
    <property type="entry name" value="NUDIX"/>
    <property type="match status" value="1"/>
</dbReference>
<feature type="region of interest" description="Disordered" evidence="5">
    <location>
        <begin position="1"/>
        <end position="86"/>
    </location>
</feature>
<evidence type="ECO:0000256" key="1">
    <source>
        <dbReference type="ARBA" id="ARBA00001946"/>
    </source>
</evidence>
<dbReference type="EMBL" id="LECT01000016">
    <property type="protein sequence ID" value="KLU06190.1"/>
    <property type="molecule type" value="Genomic_DNA"/>
</dbReference>
<reference evidence="7" key="1">
    <citation type="submission" date="2015-05" db="EMBL/GenBank/DDBJ databases">
        <title>Permanent draft genome of Rhodopirellula islandicus K833.</title>
        <authorList>
            <person name="Kizina J."/>
            <person name="Richter M."/>
            <person name="Glockner F.O."/>
            <person name="Harder J."/>
        </authorList>
    </citation>
    <scope>NUCLEOTIDE SEQUENCE [LARGE SCALE GENOMIC DNA]</scope>
    <source>
        <strain evidence="7">K833</strain>
    </source>
</reference>
<name>A0A0J1BI09_RHOIS</name>